<sequence length="285" mass="30218">MRPHVFSQVAGAPATASPAPASASAAPGALRRAAAPPAIRTIGAVNVADLSLDEALACVGSHLRERRFLRIAFLNAHCANVAAARPDYRAALDGFLVLPDGLGVDIAARLLHGASFAANLNGTDFVPAILSSAAAPLRVALFGAAPGVAEAAAERLSQRFPGHAFLPVSHGYLPGEAEREAALARLEAARADLVLVAMGVPAQELFVLEHLTPRHGCVVLAVGAFLDFCAGRVRRAPRLVRTLRLEWIWRLALEPRRLFRRYVVGNPVFLARILREAALRKVSSP</sequence>
<dbReference type="Proteomes" id="UP001163223">
    <property type="component" value="Chromosome"/>
</dbReference>
<evidence type="ECO:0000313" key="2">
    <source>
        <dbReference type="Proteomes" id="UP001163223"/>
    </source>
</evidence>
<evidence type="ECO:0000313" key="1">
    <source>
        <dbReference type="EMBL" id="WAJ28824.1"/>
    </source>
</evidence>
<protein>
    <submittedName>
        <fullName evidence="1">WecB/TagA/CpsF family glycosyltransferase</fullName>
    </submittedName>
</protein>
<name>A0ACD4NPK8_9HYPH</name>
<dbReference type="EMBL" id="CP113520">
    <property type="protein sequence ID" value="WAJ28824.1"/>
    <property type="molecule type" value="Genomic_DNA"/>
</dbReference>
<organism evidence="1 2">
    <name type="scientific">Antarcticirhabdus aurantiaca</name>
    <dbReference type="NCBI Taxonomy" id="2606717"/>
    <lineage>
        <taxon>Bacteria</taxon>
        <taxon>Pseudomonadati</taxon>
        <taxon>Pseudomonadota</taxon>
        <taxon>Alphaproteobacteria</taxon>
        <taxon>Hyphomicrobiales</taxon>
        <taxon>Aurantimonadaceae</taxon>
        <taxon>Antarcticirhabdus</taxon>
    </lineage>
</organism>
<accession>A0ACD4NPK8</accession>
<keyword evidence="2" id="KW-1185">Reference proteome</keyword>
<proteinExistence type="predicted"/>
<reference evidence="1" key="1">
    <citation type="submission" date="2022-11" db="EMBL/GenBank/DDBJ databases">
        <title>beta-Carotene-producing bacterium, Jeongeuplla avenae sp. nov., alleviates the salt stress of Arabidopsis seedlings.</title>
        <authorList>
            <person name="Jiang L."/>
            <person name="Lee J."/>
        </authorList>
    </citation>
    <scope>NUCLEOTIDE SEQUENCE</scope>
    <source>
        <strain evidence="1">DY_R2A_6</strain>
    </source>
</reference>
<gene>
    <name evidence="1" type="ORF">OXU80_00800</name>
</gene>